<feature type="region of interest" description="Disordered" evidence="5">
    <location>
        <begin position="466"/>
        <end position="486"/>
    </location>
</feature>
<dbReference type="Proteomes" id="UP000215199">
    <property type="component" value="Unassembled WGS sequence"/>
</dbReference>
<dbReference type="AlphaFoldDB" id="A0A229SVK2"/>
<dbReference type="PROSITE" id="PS51900">
    <property type="entry name" value="CB"/>
    <property type="match status" value="1"/>
</dbReference>
<dbReference type="OrthoDB" id="9805859at2"/>
<dbReference type="Pfam" id="PF14659">
    <property type="entry name" value="Phage_int_SAM_3"/>
    <property type="match status" value="1"/>
</dbReference>
<evidence type="ECO:0000256" key="1">
    <source>
        <dbReference type="ARBA" id="ARBA00022908"/>
    </source>
</evidence>
<protein>
    <submittedName>
        <fullName evidence="8">Site-specific integrase</fullName>
    </submittedName>
</protein>
<keyword evidence="3" id="KW-0233">DNA recombination</keyword>
<keyword evidence="1" id="KW-0229">DNA integration</keyword>
<accession>A0A229SVK2</accession>
<dbReference type="PANTHER" id="PTHR30349:SF91">
    <property type="entry name" value="INTA PROTEIN"/>
    <property type="match status" value="1"/>
</dbReference>
<evidence type="ECO:0000259" key="6">
    <source>
        <dbReference type="PROSITE" id="PS51898"/>
    </source>
</evidence>
<dbReference type="Gene3D" id="1.10.150.130">
    <property type="match status" value="1"/>
</dbReference>
<dbReference type="InterPro" id="IPR002104">
    <property type="entry name" value="Integrase_catalytic"/>
</dbReference>
<evidence type="ECO:0000259" key="7">
    <source>
        <dbReference type="PROSITE" id="PS51900"/>
    </source>
</evidence>
<reference evidence="9" key="1">
    <citation type="submission" date="2017-07" db="EMBL/GenBank/DDBJ databases">
        <title>Comparative genome mining reveals phylogenetic distribution patterns of secondary metabolites in Amycolatopsis.</title>
        <authorList>
            <person name="Adamek M."/>
            <person name="Alanjary M."/>
            <person name="Sales-Ortells H."/>
            <person name="Goodfellow M."/>
            <person name="Bull A.T."/>
            <person name="Kalinowski J."/>
            <person name="Ziemert N."/>
        </authorList>
    </citation>
    <scope>NUCLEOTIDE SEQUENCE [LARGE SCALE GENOMIC DNA]</scope>
    <source>
        <strain evidence="9">H5</strain>
    </source>
</reference>
<name>A0A229SVK2_9PSEU</name>
<feature type="domain" description="Tyr recombinase" evidence="6">
    <location>
        <begin position="182"/>
        <end position="429"/>
    </location>
</feature>
<proteinExistence type="predicted"/>
<dbReference type="PROSITE" id="PS51898">
    <property type="entry name" value="TYR_RECOMBINASE"/>
    <property type="match status" value="1"/>
</dbReference>
<dbReference type="InterPro" id="IPR044068">
    <property type="entry name" value="CB"/>
</dbReference>
<evidence type="ECO:0000256" key="2">
    <source>
        <dbReference type="ARBA" id="ARBA00023125"/>
    </source>
</evidence>
<evidence type="ECO:0000256" key="4">
    <source>
        <dbReference type="PROSITE-ProRule" id="PRU01248"/>
    </source>
</evidence>
<dbReference type="InterPro" id="IPR011010">
    <property type="entry name" value="DNA_brk_join_enz"/>
</dbReference>
<evidence type="ECO:0000256" key="5">
    <source>
        <dbReference type="SAM" id="MobiDB-lite"/>
    </source>
</evidence>
<dbReference type="GO" id="GO:0006310">
    <property type="term" value="P:DNA recombination"/>
    <property type="evidence" value="ECO:0007669"/>
    <property type="project" value="UniProtKB-KW"/>
</dbReference>
<dbReference type="CDD" id="cd01189">
    <property type="entry name" value="INT_ICEBs1_C_like"/>
    <property type="match status" value="1"/>
</dbReference>
<dbReference type="GO" id="GO:0015074">
    <property type="term" value="P:DNA integration"/>
    <property type="evidence" value="ECO:0007669"/>
    <property type="project" value="UniProtKB-KW"/>
</dbReference>
<dbReference type="SUPFAM" id="SSF56349">
    <property type="entry name" value="DNA breaking-rejoining enzymes"/>
    <property type="match status" value="1"/>
</dbReference>
<feature type="domain" description="Core-binding (CB)" evidence="7">
    <location>
        <begin position="78"/>
        <end position="161"/>
    </location>
</feature>
<dbReference type="GO" id="GO:0003677">
    <property type="term" value="F:DNA binding"/>
    <property type="evidence" value="ECO:0007669"/>
    <property type="project" value="UniProtKB-UniRule"/>
</dbReference>
<dbReference type="InterPro" id="IPR050090">
    <property type="entry name" value="Tyrosine_recombinase_XerCD"/>
</dbReference>
<dbReference type="RefSeq" id="WP_093951473.1">
    <property type="nucleotide sequence ID" value="NZ_NMUL01000038.1"/>
</dbReference>
<comment type="caution">
    <text evidence="8">The sequence shown here is derived from an EMBL/GenBank/DDBJ whole genome shotgun (WGS) entry which is preliminary data.</text>
</comment>
<keyword evidence="9" id="KW-1185">Reference proteome</keyword>
<dbReference type="PANTHER" id="PTHR30349">
    <property type="entry name" value="PHAGE INTEGRASE-RELATED"/>
    <property type="match status" value="1"/>
</dbReference>
<keyword evidence="2 4" id="KW-0238">DNA-binding</keyword>
<dbReference type="InterPro" id="IPR010998">
    <property type="entry name" value="Integrase_recombinase_N"/>
</dbReference>
<organism evidence="8 9">
    <name type="scientific">Amycolatopsis vastitatis</name>
    <dbReference type="NCBI Taxonomy" id="1905142"/>
    <lineage>
        <taxon>Bacteria</taxon>
        <taxon>Bacillati</taxon>
        <taxon>Actinomycetota</taxon>
        <taxon>Actinomycetes</taxon>
        <taxon>Pseudonocardiales</taxon>
        <taxon>Pseudonocardiaceae</taxon>
        <taxon>Amycolatopsis</taxon>
    </lineage>
</organism>
<dbReference type="InterPro" id="IPR004107">
    <property type="entry name" value="Integrase_SAM-like_N"/>
</dbReference>
<evidence type="ECO:0000256" key="3">
    <source>
        <dbReference type="ARBA" id="ARBA00023172"/>
    </source>
</evidence>
<evidence type="ECO:0000313" key="8">
    <source>
        <dbReference type="EMBL" id="OXM63167.1"/>
    </source>
</evidence>
<dbReference type="Gene3D" id="1.10.443.10">
    <property type="entry name" value="Intergrase catalytic core"/>
    <property type="match status" value="1"/>
</dbReference>
<dbReference type="InterPro" id="IPR013762">
    <property type="entry name" value="Integrase-like_cat_sf"/>
</dbReference>
<gene>
    <name evidence="8" type="ORF">CF165_32525</name>
</gene>
<sequence length="486" mass="53579">MPRRKRIEGSRAPNGASSIYLGQDGKWHGRVTMGVLDNGKPDRRHVERKTEAEVIAAVRELERQRDAGIAPKPGSRAWTVELWLTHWVENVAAPSVRETTLAGYRVAVYKHLIPGLGAHRLRRLEPEHLEKLYAKMADAGAKPGTAHQVHRTAKTAFGVAVDRGHLTKNPAKLAKPPRVDEDEIIPLTAAEAKRVLAAARGRRNGARFVIALALGLRRGEALGLKWSRLDLDAGLLRTPRQLQRYKWKHGCGDPHRCGERLHKVAPCPPTCTRHASCPPRCPSDCVRHASSCPKRRGGGLREVDVKSKAGRRTVGIPRPLLGLLRKHKAAQDVEREFAGTEWHDGGWVFTQPTGRPIDPRADHDEWKTLLAEANVRDARLHDARHTAATMLLVLKVPLPAIMEVMGWGDASVAKRYMHVPTEVVAEIADQVENFLWSDAPPAPSPTPVVQPDAASLIDQLQRLLDAAKTSADGHDDEEPPGLRAVV</sequence>
<evidence type="ECO:0000313" key="9">
    <source>
        <dbReference type="Proteomes" id="UP000215199"/>
    </source>
</evidence>
<dbReference type="Pfam" id="PF00589">
    <property type="entry name" value="Phage_integrase"/>
    <property type="match status" value="1"/>
</dbReference>
<dbReference type="EMBL" id="NMUL01000038">
    <property type="protein sequence ID" value="OXM63167.1"/>
    <property type="molecule type" value="Genomic_DNA"/>
</dbReference>